<protein>
    <submittedName>
        <fullName evidence="2">Uncharacterized protein</fullName>
    </submittedName>
</protein>
<evidence type="ECO:0000313" key="3">
    <source>
        <dbReference type="Proteomes" id="UP000838878"/>
    </source>
</evidence>
<reference evidence="2" key="1">
    <citation type="submission" date="2021-12" db="EMBL/GenBank/DDBJ databases">
        <authorList>
            <person name="Martin H S."/>
        </authorList>
    </citation>
    <scope>NUCLEOTIDE SEQUENCE</scope>
</reference>
<feature type="transmembrane region" description="Helical" evidence="1">
    <location>
        <begin position="84"/>
        <end position="105"/>
    </location>
</feature>
<keyword evidence="3" id="KW-1185">Reference proteome</keyword>
<proteinExistence type="predicted"/>
<keyword evidence="1" id="KW-0812">Transmembrane</keyword>
<accession>A0A8J9V4L6</accession>
<feature type="transmembrane region" description="Helical" evidence="1">
    <location>
        <begin position="125"/>
        <end position="145"/>
    </location>
</feature>
<name>A0A8J9V4L6_9NEOP</name>
<evidence type="ECO:0000313" key="2">
    <source>
        <dbReference type="EMBL" id="CAH0715843.1"/>
    </source>
</evidence>
<sequence length="269" mass="31323">MYAMNRYPKMPKVAWEISKSEDSPLDVNNAINMNNVNKNNYIFTNEVVFGRNKPERTEYMIRQLAVYYRHICEIIRTWTSSDGLLMALILISRMFHLVQLLHRLIMGLTQNSGIFLITEVGDLFIIWGNLPLMTGTAFVFFTNLAQTTKFINIVTRREMIIKIISNSDKDLRSEKSIRGRNIIERYPYNINKSPAYELTYMHQVFSTFSVALLNVSKDTLVTTLIAQCRCRLRLVGLPLRTLNNNRRFTEVIQYHVTTSTSRSGVTRYK</sequence>
<feature type="non-terminal residue" evidence="2">
    <location>
        <position position="269"/>
    </location>
</feature>
<organism evidence="2 3">
    <name type="scientific">Brenthis ino</name>
    <name type="common">lesser marbled fritillary</name>
    <dbReference type="NCBI Taxonomy" id="405034"/>
    <lineage>
        <taxon>Eukaryota</taxon>
        <taxon>Metazoa</taxon>
        <taxon>Ecdysozoa</taxon>
        <taxon>Arthropoda</taxon>
        <taxon>Hexapoda</taxon>
        <taxon>Insecta</taxon>
        <taxon>Pterygota</taxon>
        <taxon>Neoptera</taxon>
        <taxon>Endopterygota</taxon>
        <taxon>Lepidoptera</taxon>
        <taxon>Glossata</taxon>
        <taxon>Ditrysia</taxon>
        <taxon>Papilionoidea</taxon>
        <taxon>Nymphalidae</taxon>
        <taxon>Heliconiinae</taxon>
        <taxon>Argynnini</taxon>
        <taxon>Brenthis</taxon>
    </lineage>
</organism>
<evidence type="ECO:0000256" key="1">
    <source>
        <dbReference type="SAM" id="Phobius"/>
    </source>
</evidence>
<dbReference type="OrthoDB" id="6617147at2759"/>
<dbReference type="EMBL" id="OV170230">
    <property type="protein sequence ID" value="CAH0715843.1"/>
    <property type="molecule type" value="Genomic_DNA"/>
</dbReference>
<keyword evidence="1" id="KW-1133">Transmembrane helix</keyword>
<dbReference type="AlphaFoldDB" id="A0A8J9V4L6"/>
<keyword evidence="1" id="KW-0472">Membrane</keyword>
<gene>
    <name evidence="2" type="ORF">BINO364_LOCUS2711</name>
</gene>
<dbReference type="Proteomes" id="UP000838878">
    <property type="component" value="Chromosome 10"/>
</dbReference>